<gene>
    <name evidence="16" type="ORF">KFE25_000929</name>
</gene>
<dbReference type="PANTHER" id="PTHR11728:SF1">
    <property type="entry name" value="GLYCEROL-3-PHOSPHATE DEHYDROGENASE [NAD(+)] 2, CHLOROPLASTIC"/>
    <property type="match status" value="1"/>
</dbReference>
<dbReference type="Gene3D" id="3.40.50.720">
    <property type="entry name" value="NAD(P)-binding Rossmann-like Domain"/>
    <property type="match status" value="1"/>
</dbReference>
<keyword evidence="12" id="KW-0472">Membrane</keyword>
<dbReference type="GO" id="GO:0005975">
    <property type="term" value="P:carbohydrate metabolic process"/>
    <property type="evidence" value="ECO:0007669"/>
    <property type="project" value="InterPro"/>
</dbReference>
<feature type="binding site" evidence="9">
    <location>
        <position position="135"/>
    </location>
    <ligand>
        <name>NAD(+)</name>
        <dbReference type="ChEBI" id="CHEBI:57540"/>
    </ligand>
</feature>
<evidence type="ECO:0000256" key="5">
    <source>
        <dbReference type="ARBA" id="ARBA00060503"/>
    </source>
</evidence>
<evidence type="ECO:0000259" key="14">
    <source>
        <dbReference type="Pfam" id="PF01210"/>
    </source>
</evidence>
<dbReference type="OMA" id="NIYTPIA"/>
<keyword evidence="2 10" id="KW-0560">Oxidoreductase</keyword>
<evidence type="ECO:0000313" key="17">
    <source>
        <dbReference type="Proteomes" id="UP000751190"/>
    </source>
</evidence>
<sequence>MAAGCRQIMKPRRAFILALNAACTLARVSTRPAVLSRAGSLIAMTRDPGARERGKFVVLGGGSFGCAMALLLARKGHRVDLLVRKPQVCDQINEQRRNPLHLSEFEFPALVRATTDPAEAFADAQYMCHAVPVQFSRAALTEVKPHIAPDMPILSLSKGIEQGSLSLMCDLLGNIVGDEHPMAFLSGPAFAREIAAELATAVVIASHTPGLAAEFGAILSSDVFRCYYTPDVIGVEVGGAVKNVIAIAAGMCEGLGLGTNAMAALVTRGCSETRRLALALGASAVTIGGLSGVGDTFGTCFGPLSRNRQVGVRLGQGESLREILASSNEVAEGVATSLSVVELIKQNDRSYRLDLKFPILFGVAEILQGKRTPREGLLALMTMPLRIED</sequence>
<dbReference type="FunFam" id="3.40.50.720:FF:000019">
    <property type="entry name" value="Glycerol-3-phosphate dehydrogenase [NAD(P)+]"/>
    <property type="match status" value="1"/>
</dbReference>
<dbReference type="PRINTS" id="PR00077">
    <property type="entry name" value="GPDHDRGNASE"/>
</dbReference>
<proteinExistence type="inferred from homology"/>
<evidence type="ECO:0000256" key="8">
    <source>
        <dbReference type="PIRSR" id="PIRSR000114-2"/>
    </source>
</evidence>
<feature type="binding site" evidence="9">
    <location>
        <position position="191"/>
    </location>
    <ligand>
        <name>NAD(+)</name>
        <dbReference type="ChEBI" id="CHEBI:57540"/>
    </ligand>
</feature>
<keyword evidence="12" id="KW-0812">Transmembrane</keyword>
<dbReference type="Gene3D" id="1.10.1040.10">
    <property type="entry name" value="N-(1-d-carboxylethyl)-l-norvaline Dehydrogenase, domain 2"/>
    <property type="match status" value="1"/>
</dbReference>
<dbReference type="PROSITE" id="PS00957">
    <property type="entry name" value="NAD_G3PDH"/>
    <property type="match status" value="1"/>
</dbReference>
<evidence type="ECO:0000256" key="9">
    <source>
        <dbReference type="PIRSR" id="PIRSR000114-3"/>
    </source>
</evidence>
<feature type="chain" id="PRO_5035290537" description="Glycerol-3-phosphate dehydrogenase [NAD(+)]" evidence="13">
    <location>
        <begin position="27"/>
        <end position="389"/>
    </location>
</feature>
<dbReference type="InterPro" id="IPR011128">
    <property type="entry name" value="G3P_DH_NAD-dep_N"/>
</dbReference>
<evidence type="ECO:0000256" key="2">
    <source>
        <dbReference type="ARBA" id="ARBA00023002"/>
    </source>
</evidence>
<evidence type="ECO:0000256" key="13">
    <source>
        <dbReference type="SAM" id="SignalP"/>
    </source>
</evidence>
<dbReference type="InterPro" id="IPR006109">
    <property type="entry name" value="G3P_DH_NAD-dep_C"/>
</dbReference>
<evidence type="ECO:0000259" key="15">
    <source>
        <dbReference type="Pfam" id="PF07479"/>
    </source>
</evidence>
<comment type="similarity">
    <text evidence="1 10">Belongs to the NAD-dependent glycerol-3-phosphate dehydrogenase family.</text>
</comment>
<evidence type="ECO:0000256" key="7">
    <source>
        <dbReference type="PIRSR" id="PIRSR000114-1"/>
    </source>
</evidence>
<comment type="catalytic activity">
    <reaction evidence="4 11">
        <text>sn-glycerol 3-phosphate + NAD(+) = dihydroxyacetone phosphate + NADH + H(+)</text>
        <dbReference type="Rhea" id="RHEA:11092"/>
        <dbReference type="ChEBI" id="CHEBI:15378"/>
        <dbReference type="ChEBI" id="CHEBI:57540"/>
        <dbReference type="ChEBI" id="CHEBI:57597"/>
        <dbReference type="ChEBI" id="CHEBI:57642"/>
        <dbReference type="ChEBI" id="CHEBI:57945"/>
        <dbReference type="EC" id="1.1.1.8"/>
    </reaction>
</comment>
<feature type="binding site" evidence="9">
    <location>
        <begin position="60"/>
        <end position="65"/>
    </location>
    <ligand>
        <name>NAD(+)</name>
        <dbReference type="ChEBI" id="CHEBI:57540"/>
    </ligand>
</feature>
<accession>A0A8J5X524</accession>
<keyword evidence="13" id="KW-0732">Signal</keyword>
<feature type="binding site" evidence="8">
    <location>
        <begin position="306"/>
        <end position="307"/>
    </location>
    <ligand>
        <name>substrate</name>
    </ligand>
</feature>
<evidence type="ECO:0000256" key="6">
    <source>
        <dbReference type="ARBA" id="ARBA00084116"/>
    </source>
</evidence>
<keyword evidence="3 9" id="KW-0520">NAD</keyword>
<dbReference type="InterPro" id="IPR008927">
    <property type="entry name" value="6-PGluconate_DH-like_C_sf"/>
</dbReference>
<feature type="transmembrane region" description="Helical" evidence="12">
    <location>
        <begin position="54"/>
        <end position="73"/>
    </location>
</feature>
<dbReference type="InterPro" id="IPR036291">
    <property type="entry name" value="NAD(P)-bd_dom_sf"/>
</dbReference>
<evidence type="ECO:0000256" key="1">
    <source>
        <dbReference type="ARBA" id="ARBA00011009"/>
    </source>
</evidence>
<feature type="domain" description="Glycerol-3-phosphate dehydrogenase NAD-dependent C-terminal" evidence="15">
    <location>
        <begin position="231"/>
        <end position="375"/>
    </location>
</feature>
<dbReference type="GO" id="GO:0005829">
    <property type="term" value="C:cytosol"/>
    <property type="evidence" value="ECO:0007669"/>
    <property type="project" value="TreeGrafter"/>
</dbReference>
<dbReference type="PANTHER" id="PTHR11728">
    <property type="entry name" value="GLYCEROL-3-PHOSPHATE DEHYDROGENASE"/>
    <property type="match status" value="1"/>
</dbReference>
<dbReference type="GO" id="GO:0020015">
    <property type="term" value="C:glycosome"/>
    <property type="evidence" value="ECO:0007669"/>
    <property type="project" value="UniProtKB-SubCell"/>
</dbReference>
<evidence type="ECO:0000256" key="3">
    <source>
        <dbReference type="ARBA" id="ARBA00023027"/>
    </source>
</evidence>
<dbReference type="OrthoDB" id="10263760at2759"/>
<dbReference type="SUPFAM" id="SSF48179">
    <property type="entry name" value="6-phosphogluconate dehydrogenase C-terminal domain-like"/>
    <property type="match status" value="1"/>
</dbReference>
<dbReference type="InterPro" id="IPR013328">
    <property type="entry name" value="6PGD_dom2"/>
</dbReference>
<dbReference type="InterPro" id="IPR006168">
    <property type="entry name" value="G3P_DH_NAD-dep"/>
</dbReference>
<evidence type="ECO:0000313" key="16">
    <source>
        <dbReference type="EMBL" id="KAG8459573.1"/>
    </source>
</evidence>
<evidence type="ECO:0000256" key="12">
    <source>
        <dbReference type="SAM" id="Phobius"/>
    </source>
</evidence>
<dbReference type="AlphaFoldDB" id="A0A8J5X524"/>
<feature type="binding site" evidence="8">
    <location>
        <position position="158"/>
    </location>
    <ligand>
        <name>substrate</name>
    </ligand>
</feature>
<dbReference type="Pfam" id="PF01210">
    <property type="entry name" value="NAD_Gly3P_dh_N"/>
    <property type="match status" value="1"/>
</dbReference>
<dbReference type="GO" id="GO:0051287">
    <property type="term" value="F:NAD binding"/>
    <property type="evidence" value="ECO:0007669"/>
    <property type="project" value="UniProtKB-UniRule"/>
</dbReference>
<organism evidence="16 17">
    <name type="scientific">Diacronema lutheri</name>
    <name type="common">Unicellular marine alga</name>
    <name type="synonym">Monochrysis lutheri</name>
    <dbReference type="NCBI Taxonomy" id="2081491"/>
    <lineage>
        <taxon>Eukaryota</taxon>
        <taxon>Haptista</taxon>
        <taxon>Haptophyta</taxon>
        <taxon>Pavlovophyceae</taxon>
        <taxon>Pavlovales</taxon>
        <taxon>Pavlovaceae</taxon>
        <taxon>Diacronema</taxon>
    </lineage>
</organism>
<dbReference type="GO" id="GO:0046168">
    <property type="term" value="P:glycerol-3-phosphate catabolic process"/>
    <property type="evidence" value="ECO:0007669"/>
    <property type="project" value="UniProtKB-UniRule"/>
</dbReference>
<keyword evidence="12" id="KW-1133">Transmembrane helix</keyword>
<dbReference type="FunFam" id="1.10.1040.10:FF:000001">
    <property type="entry name" value="Glycerol-3-phosphate dehydrogenase [NAD(P)+]"/>
    <property type="match status" value="1"/>
</dbReference>
<dbReference type="Pfam" id="PF07479">
    <property type="entry name" value="NAD_Gly3P_dh_C"/>
    <property type="match status" value="1"/>
</dbReference>
<dbReference type="GO" id="GO:0141152">
    <property type="term" value="F:glycerol-3-phosphate dehydrogenase (NAD+) activity"/>
    <property type="evidence" value="ECO:0007669"/>
    <property type="project" value="UniProtKB-UniRule"/>
</dbReference>
<dbReference type="PIRSF" id="PIRSF000114">
    <property type="entry name" value="Glycerol-3-P_dh"/>
    <property type="match status" value="1"/>
</dbReference>
<evidence type="ECO:0000256" key="11">
    <source>
        <dbReference type="RuleBase" id="RU361243"/>
    </source>
</evidence>
<name>A0A8J5X524_DIALT</name>
<feature type="signal peptide" evidence="13">
    <location>
        <begin position="1"/>
        <end position="26"/>
    </location>
</feature>
<dbReference type="NCBIfam" id="NF000942">
    <property type="entry name" value="PRK00094.1-4"/>
    <property type="match status" value="1"/>
</dbReference>
<evidence type="ECO:0000256" key="10">
    <source>
        <dbReference type="RuleBase" id="RU000437"/>
    </source>
</evidence>
<dbReference type="Proteomes" id="UP000751190">
    <property type="component" value="Unassembled WGS sequence"/>
</dbReference>
<dbReference type="EC" id="1.1.1.8" evidence="11"/>
<comment type="caution">
    <text evidence="16">The sequence shown here is derived from an EMBL/GenBank/DDBJ whole genome shotgun (WGS) entry which is preliminary data.</text>
</comment>
<feature type="domain" description="Glycerol-3-phosphate dehydrogenase NAD-dependent N-terminal" evidence="14">
    <location>
        <begin position="57"/>
        <end position="209"/>
    </location>
</feature>
<dbReference type="EMBL" id="JAGTXO010000039">
    <property type="protein sequence ID" value="KAG8459573.1"/>
    <property type="molecule type" value="Genomic_DNA"/>
</dbReference>
<dbReference type="NCBIfam" id="NF000940">
    <property type="entry name" value="PRK00094.1-2"/>
    <property type="match status" value="1"/>
</dbReference>
<keyword evidence="6" id="KW-0327">Glycosome</keyword>
<dbReference type="SUPFAM" id="SSF51735">
    <property type="entry name" value="NAD(P)-binding Rossmann-fold domains"/>
    <property type="match status" value="1"/>
</dbReference>
<feature type="binding site" evidence="9">
    <location>
        <position position="306"/>
    </location>
    <ligand>
        <name>NAD(+)</name>
        <dbReference type="ChEBI" id="CHEBI:57540"/>
    </ligand>
</feature>
<dbReference type="HAMAP" id="MF_00394">
    <property type="entry name" value="NAD_Glyc3P_dehydrog"/>
    <property type="match status" value="1"/>
</dbReference>
<keyword evidence="17" id="KW-1185">Reference proteome</keyword>
<comment type="subcellular location">
    <subcellularLocation>
        <location evidence="5">Glycosome</location>
    </subcellularLocation>
</comment>
<reference evidence="16" key="1">
    <citation type="submission" date="2021-05" db="EMBL/GenBank/DDBJ databases">
        <title>The genome of the haptophyte Pavlova lutheri (Diacronema luteri, Pavlovales) - a model for lipid biosynthesis in eukaryotic algae.</title>
        <authorList>
            <person name="Hulatt C.J."/>
            <person name="Posewitz M.C."/>
        </authorList>
    </citation>
    <scope>NUCLEOTIDE SEQUENCE</scope>
    <source>
        <strain evidence="16">NIVA-4/92</strain>
    </source>
</reference>
<evidence type="ECO:0000256" key="4">
    <source>
        <dbReference type="ARBA" id="ARBA00048683"/>
    </source>
</evidence>
<protein>
    <recommendedName>
        <fullName evidence="11">Glycerol-3-phosphate dehydrogenase [NAD(+)]</fullName>
        <ecNumber evidence="11">1.1.1.8</ecNumber>
    </recommendedName>
</protein>
<feature type="active site" description="Proton acceptor" evidence="7">
    <location>
        <position position="242"/>
    </location>
</feature>